<protein>
    <recommendedName>
        <fullName evidence="5">Heat shock factor-binding protein 1-like</fullName>
    </recommendedName>
</protein>
<dbReference type="GO" id="GO:0070370">
    <property type="term" value="P:cellular heat acclimation"/>
    <property type="evidence" value="ECO:0007669"/>
    <property type="project" value="TreeGrafter"/>
</dbReference>
<gene>
    <name evidence="3" type="ORF">KC01_LOCUS14718</name>
</gene>
<dbReference type="AlphaFoldDB" id="A0AAV2K7D0"/>
<dbReference type="PANTHER" id="PTHR19424:SF0">
    <property type="entry name" value="HEAT SHOCK FACTOR BINDING PROTEIN 1"/>
    <property type="match status" value="1"/>
</dbReference>
<organism evidence="3 4">
    <name type="scientific">Knipowitschia caucasica</name>
    <name type="common">Caucasian dwarf goby</name>
    <name type="synonym">Pomatoschistus caucasicus</name>
    <dbReference type="NCBI Taxonomy" id="637954"/>
    <lineage>
        <taxon>Eukaryota</taxon>
        <taxon>Metazoa</taxon>
        <taxon>Chordata</taxon>
        <taxon>Craniata</taxon>
        <taxon>Vertebrata</taxon>
        <taxon>Euteleostomi</taxon>
        <taxon>Actinopterygii</taxon>
        <taxon>Neopterygii</taxon>
        <taxon>Teleostei</taxon>
        <taxon>Neoteleostei</taxon>
        <taxon>Acanthomorphata</taxon>
        <taxon>Gobiaria</taxon>
        <taxon>Gobiiformes</taxon>
        <taxon>Gobioidei</taxon>
        <taxon>Gobiidae</taxon>
        <taxon>Gobiinae</taxon>
        <taxon>Knipowitschia</taxon>
    </lineage>
</organism>
<dbReference type="PANTHER" id="PTHR19424">
    <property type="entry name" value="HEAT SHOCK FACTOR BINDING PROTEIN 1"/>
    <property type="match status" value="1"/>
</dbReference>
<evidence type="ECO:0000313" key="3">
    <source>
        <dbReference type="EMBL" id="CAL1584363.1"/>
    </source>
</evidence>
<proteinExistence type="inferred from homology"/>
<dbReference type="GO" id="GO:0005634">
    <property type="term" value="C:nucleus"/>
    <property type="evidence" value="ECO:0007669"/>
    <property type="project" value="TreeGrafter"/>
</dbReference>
<reference evidence="3 4" key="1">
    <citation type="submission" date="2024-04" db="EMBL/GenBank/DDBJ databases">
        <authorList>
            <person name="Waldvogel A.-M."/>
            <person name="Schoenle A."/>
        </authorList>
    </citation>
    <scope>NUCLEOTIDE SEQUENCE [LARGE SCALE GENOMIC DNA]</scope>
</reference>
<comment type="similarity">
    <text evidence="1">Belongs to the HSBP1 family.</text>
</comment>
<dbReference type="GO" id="GO:0003714">
    <property type="term" value="F:transcription corepressor activity"/>
    <property type="evidence" value="ECO:0007669"/>
    <property type="project" value="InterPro"/>
</dbReference>
<dbReference type="Pfam" id="PF06825">
    <property type="entry name" value="HSBP1"/>
    <property type="match status" value="1"/>
</dbReference>
<name>A0AAV2K7D0_KNICA</name>
<dbReference type="Proteomes" id="UP001497482">
    <property type="component" value="Chromosome 16"/>
</dbReference>
<keyword evidence="4" id="KW-1185">Reference proteome</keyword>
<dbReference type="InterPro" id="IPR009643">
    <property type="entry name" value="HS1-bd"/>
</dbReference>
<evidence type="ECO:0000313" key="4">
    <source>
        <dbReference type="Proteomes" id="UP001497482"/>
    </source>
</evidence>
<evidence type="ECO:0008006" key="5">
    <source>
        <dbReference type="Google" id="ProtNLM"/>
    </source>
</evidence>
<feature type="coiled-coil region" evidence="2">
    <location>
        <begin position="32"/>
        <end position="59"/>
    </location>
</feature>
<dbReference type="Gene3D" id="1.20.5.430">
    <property type="match status" value="1"/>
</dbReference>
<accession>A0AAV2K7D0</accession>
<evidence type="ECO:0000256" key="2">
    <source>
        <dbReference type="SAM" id="Coils"/>
    </source>
</evidence>
<evidence type="ECO:0000256" key="1">
    <source>
        <dbReference type="ARBA" id="ARBA00006349"/>
    </source>
</evidence>
<keyword evidence="2" id="KW-0175">Coiled coil</keyword>
<dbReference type="EMBL" id="OZ035838">
    <property type="protein sequence ID" value="CAL1584363.1"/>
    <property type="molecule type" value="Genomic_DNA"/>
</dbReference>
<dbReference type="GO" id="GO:0005829">
    <property type="term" value="C:cytosol"/>
    <property type="evidence" value="ECO:0007669"/>
    <property type="project" value="TreeGrafter"/>
</dbReference>
<sequence length="69" mass="7916">MMSKTEEKAAQELTQVMEKTMERLQGRFQVMSDHLESQMDEMGSRIDGLEKNVSELMTQAGMDDQTESK</sequence>